<dbReference type="Proteomes" id="UP000470246">
    <property type="component" value="Unassembled WGS sequence"/>
</dbReference>
<feature type="transmembrane region" description="Helical" evidence="1">
    <location>
        <begin position="56"/>
        <end position="74"/>
    </location>
</feature>
<feature type="transmembrane region" description="Helical" evidence="1">
    <location>
        <begin position="86"/>
        <end position="107"/>
    </location>
</feature>
<accession>A0A7K3W2L4</accession>
<reference evidence="2 3" key="1">
    <citation type="submission" date="2020-02" db="EMBL/GenBank/DDBJ databases">
        <title>Geodermatophilus sabuli CPCC 205279 I12A-02694.</title>
        <authorList>
            <person name="Jiang Z."/>
        </authorList>
    </citation>
    <scope>NUCLEOTIDE SEQUENCE [LARGE SCALE GENOMIC DNA]</scope>
    <source>
        <strain evidence="2 3">I12A-02694</strain>
    </source>
</reference>
<sequence length="142" mass="15036">METPSPQDARAMLDQLAADETAVRYPPLPRWFFPAQAALTAALLLAQTLPPSDARPATFAVAVAAIVLGGRYWVFRDQVAGVRPSAGDMLPFLGGVLGAVVVCLVVQETTGAWWVWIPGAVVVAGIVLGTGRRYRETYGDAG</sequence>
<gene>
    <name evidence="2" type="ORF">GCU56_09755</name>
</gene>
<comment type="caution">
    <text evidence="2">The sequence shown here is derived from an EMBL/GenBank/DDBJ whole genome shotgun (WGS) entry which is preliminary data.</text>
</comment>
<keyword evidence="1" id="KW-0812">Transmembrane</keyword>
<evidence type="ECO:0000313" key="2">
    <source>
        <dbReference type="EMBL" id="NEK58157.1"/>
    </source>
</evidence>
<feature type="transmembrane region" description="Helical" evidence="1">
    <location>
        <begin position="113"/>
        <end position="131"/>
    </location>
</feature>
<organism evidence="2 3">
    <name type="scientific">Geodermatophilus sabuli</name>
    <dbReference type="NCBI Taxonomy" id="1564158"/>
    <lineage>
        <taxon>Bacteria</taxon>
        <taxon>Bacillati</taxon>
        <taxon>Actinomycetota</taxon>
        <taxon>Actinomycetes</taxon>
        <taxon>Geodermatophilales</taxon>
        <taxon>Geodermatophilaceae</taxon>
        <taxon>Geodermatophilus</taxon>
    </lineage>
</organism>
<evidence type="ECO:0000256" key="1">
    <source>
        <dbReference type="SAM" id="Phobius"/>
    </source>
</evidence>
<keyword evidence="1" id="KW-1133">Transmembrane helix</keyword>
<protein>
    <submittedName>
        <fullName evidence="2">Uncharacterized protein</fullName>
    </submittedName>
</protein>
<evidence type="ECO:0000313" key="3">
    <source>
        <dbReference type="Proteomes" id="UP000470246"/>
    </source>
</evidence>
<name>A0A7K3W2L4_9ACTN</name>
<keyword evidence="3" id="KW-1185">Reference proteome</keyword>
<dbReference type="EMBL" id="JAAGWF010000009">
    <property type="protein sequence ID" value="NEK58157.1"/>
    <property type="molecule type" value="Genomic_DNA"/>
</dbReference>
<proteinExistence type="predicted"/>
<keyword evidence="1" id="KW-0472">Membrane</keyword>
<dbReference type="RefSeq" id="WP_163481523.1">
    <property type="nucleotide sequence ID" value="NZ_JAAGWF010000009.1"/>
</dbReference>
<dbReference type="AlphaFoldDB" id="A0A7K3W2L4"/>